<name>A0A923LPH9_9FIRM</name>
<dbReference type="EMBL" id="JACOPH010000008">
    <property type="protein sequence ID" value="MBC5714632.1"/>
    <property type="molecule type" value="Genomic_DNA"/>
</dbReference>
<feature type="transmembrane region" description="Helical" evidence="1">
    <location>
        <begin position="6"/>
        <end position="29"/>
    </location>
</feature>
<dbReference type="RefSeq" id="WP_178050573.1">
    <property type="nucleotide sequence ID" value="NZ_JACOPH010000008.1"/>
</dbReference>
<keyword evidence="1" id="KW-1133">Transmembrane helix</keyword>
<accession>A0A923LPH9</accession>
<evidence type="ECO:0000313" key="3">
    <source>
        <dbReference type="Proteomes" id="UP000606720"/>
    </source>
</evidence>
<keyword evidence="3" id="KW-1185">Reference proteome</keyword>
<evidence type="ECO:0008006" key="4">
    <source>
        <dbReference type="Google" id="ProtNLM"/>
    </source>
</evidence>
<reference evidence="2" key="1">
    <citation type="submission" date="2020-08" db="EMBL/GenBank/DDBJ databases">
        <title>Genome public.</title>
        <authorList>
            <person name="Liu C."/>
            <person name="Sun Q."/>
        </authorList>
    </citation>
    <scope>NUCLEOTIDE SEQUENCE</scope>
    <source>
        <strain evidence="2">BX1005</strain>
    </source>
</reference>
<keyword evidence="1" id="KW-0812">Transmembrane</keyword>
<keyword evidence="1" id="KW-0472">Membrane</keyword>
<dbReference type="AlphaFoldDB" id="A0A923LPH9"/>
<dbReference type="Proteomes" id="UP000606720">
    <property type="component" value="Unassembled WGS sequence"/>
</dbReference>
<organism evidence="2 3">
    <name type="scientific">Roseburia zhanii</name>
    <dbReference type="NCBI Taxonomy" id="2763064"/>
    <lineage>
        <taxon>Bacteria</taxon>
        <taxon>Bacillati</taxon>
        <taxon>Bacillota</taxon>
        <taxon>Clostridia</taxon>
        <taxon>Lachnospirales</taxon>
        <taxon>Lachnospiraceae</taxon>
        <taxon>Roseburia</taxon>
    </lineage>
</organism>
<comment type="caution">
    <text evidence="2">The sequence shown here is derived from an EMBL/GenBank/DDBJ whole genome shotgun (WGS) entry which is preliminary data.</text>
</comment>
<gene>
    <name evidence="2" type="ORF">H8S17_10485</name>
</gene>
<evidence type="ECO:0000313" key="2">
    <source>
        <dbReference type="EMBL" id="MBC5714632.1"/>
    </source>
</evidence>
<evidence type="ECO:0000256" key="1">
    <source>
        <dbReference type="SAM" id="Phobius"/>
    </source>
</evidence>
<protein>
    <recommendedName>
        <fullName evidence="4">Vanadium nitrogenase</fullName>
    </recommendedName>
</protein>
<sequence>MAAFFASFGTYVIKLIFFAIVAVAGIFVGKKLRDRKDAKTASEESDAKIKE</sequence>
<proteinExistence type="predicted"/>